<proteinExistence type="predicted"/>
<feature type="non-terminal residue" evidence="1">
    <location>
        <position position="55"/>
    </location>
</feature>
<protein>
    <submittedName>
        <fullName evidence="1">Uncharacterized protein</fullName>
    </submittedName>
</protein>
<name>A0A383C920_9ZZZZ</name>
<organism evidence="1">
    <name type="scientific">marine metagenome</name>
    <dbReference type="NCBI Taxonomy" id="408172"/>
    <lineage>
        <taxon>unclassified sequences</taxon>
        <taxon>metagenomes</taxon>
        <taxon>ecological metagenomes</taxon>
    </lineage>
</organism>
<dbReference type="EMBL" id="UINC01206768">
    <property type="protein sequence ID" value="SVE28549.1"/>
    <property type="molecule type" value="Genomic_DNA"/>
</dbReference>
<reference evidence="1" key="1">
    <citation type="submission" date="2018-05" db="EMBL/GenBank/DDBJ databases">
        <authorList>
            <person name="Lanie J.A."/>
            <person name="Ng W.-L."/>
            <person name="Kazmierczak K.M."/>
            <person name="Andrzejewski T.M."/>
            <person name="Davidsen T.M."/>
            <person name="Wayne K.J."/>
            <person name="Tettelin H."/>
            <person name="Glass J.I."/>
            <person name="Rusch D."/>
            <person name="Podicherti R."/>
            <person name="Tsui H.-C.T."/>
            <person name="Winkler M.E."/>
        </authorList>
    </citation>
    <scope>NUCLEOTIDE SEQUENCE</scope>
</reference>
<sequence length="55" mass="6446">MSETLTKTFVAKVRNLDEESLMILKDFCDLSAKVEHALFQDLYVKKKNLNDLKRN</sequence>
<accession>A0A383C920</accession>
<evidence type="ECO:0000313" key="1">
    <source>
        <dbReference type="EMBL" id="SVE28549.1"/>
    </source>
</evidence>
<gene>
    <name evidence="1" type="ORF">METZ01_LOCUS481403</name>
</gene>
<dbReference type="AlphaFoldDB" id="A0A383C920"/>